<comment type="similarity">
    <text evidence="5">Belongs to the NEMF family.</text>
</comment>
<evidence type="ECO:0000256" key="2">
    <source>
        <dbReference type="ARBA" id="ARBA00022730"/>
    </source>
</evidence>
<feature type="domain" description="NFACT RNA-binding" evidence="6">
    <location>
        <begin position="453"/>
        <end position="541"/>
    </location>
</feature>
<dbReference type="PANTHER" id="PTHR15239">
    <property type="entry name" value="NUCLEAR EXPORT MEDIATOR FACTOR NEMF"/>
    <property type="match status" value="1"/>
</dbReference>
<evidence type="ECO:0000256" key="5">
    <source>
        <dbReference type="HAMAP-Rule" id="MF_00844"/>
    </source>
</evidence>
<reference evidence="8" key="1">
    <citation type="journal article" date="2019" name="Int. J. Syst. Evol. Microbiol.">
        <title>The Global Catalogue of Microorganisms (GCM) 10K type strain sequencing project: providing services to taxonomists for standard genome sequencing and annotation.</title>
        <authorList>
            <consortium name="The Broad Institute Genomics Platform"/>
            <consortium name="The Broad Institute Genome Sequencing Center for Infectious Disease"/>
            <person name="Wu L."/>
            <person name="Ma J."/>
        </authorList>
    </citation>
    <scope>NUCLEOTIDE SEQUENCE [LARGE SCALE GENOMIC DNA]</scope>
    <source>
        <strain evidence="8">CGMCC 1.12237</strain>
    </source>
</reference>
<dbReference type="Gene3D" id="2.30.310.10">
    <property type="entry name" value="ibrinogen binding protein from staphylococcus aureus domain"/>
    <property type="match status" value="1"/>
</dbReference>
<proteinExistence type="inferred from homology"/>
<gene>
    <name evidence="5" type="primary">rqcH</name>
    <name evidence="7" type="ORF">ACFPM4_03505</name>
</gene>
<comment type="subunit">
    <text evidence="5">Associates with stalled 50S ribosomal subunits. Binds to RqcP.</text>
</comment>
<accession>A0ABW0LGA4</accession>
<protein>
    <recommendedName>
        <fullName evidence="5">Rqc2 homolog RqcH</fullName>
        <shortName evidence="5">RqcH</shortName>
    </recommendedName>
</protein>
<evidence type="ECO:0000313" key="7">
    <source>
        <dbReference type="EMBL" id="MFC5463821.1"/>
    </source>
</evidence>
<feature type="coiled-coil region" evidence="5">
    <location>
        <begin position="380"/>
        <end position="414"/>
    </location>
</feature>
<dbReference type="PANTHER" id="PTHR15239:SF6">
    <property type="entry name" value="RIBOSOME QUALITY CONTROL COMPLEX SUBUNIT NEMF"/>
    <property type="match status" value="1"/>
</dbReference>
<dbReference type="Gene3D" id="1.10.8.50">
    <property type="match status" value="1"/>
</dbReference>
<sequence>MPFDGFFTRAMVHELSDLLQSGRIGKIYQPFKNEIVFTIRSDRKNHRLLLSAHPSYARIQLTEDTFENPNEPPMFCMILRKHLEGAIIENITQVEMDRIIIFDIKGRDELGDIAYKQLIIEIMGRHSNIILVDKEKNTIIDSIKHISSAVNSYRTTLPGAKYILPPAQNKDNPLAATEFDVLKKIDFNSGKLDKQLVDQFAGMSPILAKEIIFHAGLANRETLPQAFIQFMDRFKKHDYLPTITATNKTEQYYVFPIAYLKGEEKHFSSLSQLLDRFYFGKADRDRVKQQATDLERFIKNETEKNVTKIKKLKATLKDAEKADYYQLLGELLTANMHLIKKGMKEISVVNYYDEAGEQIVIPLEPRKTPAENAQRYFSKYQKAKNAVEIVKEQIEKAEAEIQYFESLMQQVESASTKDIEEIREELAEEGYLRSKQKKANKKKSNAKPILDKYVASDGTEIIVGKNNKQNEYLTNKLAARDDIWLHTKDIPGSHVVIRSKEPSEQTIKEAAILAAYYSKAKTSSSVPVDFTKIRYVKKPNGAKPGFVIYDNQQTVYVTPDEDTVKKMRSI</sequence>
<evidence type="ECO:0000256" key="4">
    <source>
        <dbReference type="ARBA" id="ARBA00022917"/>
    </source>
</evidence>
<dbReference type="InterPro" id="IPR008532">
    <property type="entry name" value="NFACT_RNA-bd"/>
</dbReference>
<dbReference type="Pfam" id="PF05833">
    <property type="entry name" value="NFACT_N"/>
    <property type="match status" value="1"/>
</dbReference>
<evidence type="ECO:0000313" key="8">
    <source>
        <dbReference type="Proteomes" id="UP001596147"/>
    </source>
</evidence>
<name>A0ABW0LGA4_9BACI</name>
<evidence type="ECO:0000259" key="6">
    <source>
        <dbReference type="Pfam" id="PF05670"/>
    </source>
</evidence>
<evidence type="ECO:0000256" key="3">
    <source>
        <dbReference type="ARBA" id="ARBA00022884"/>
    </source>
</evidence>
<organism evidence="7 8">
    <name type="scientific">Lederbergia graminis</name>
    <dbReference type="NCBI Taxonomy" id="735518"/>
    <lineage>
        <taxon>Bacteria</taxon>
        <taxon>Bacillati</taxon>
        <taxon>Bacillota</taxon>
        <taxon>Bacilli</taxon>
        <taxon>Bacillales</taxon>
        <taxon>Bacillaceae</taxon>
        <taxon>Lederbergia</taxon>
    </lineage>
</organism>
<dbReference type="Pfam" id="PF05670">
    <property type="entry name" value="NFACT-R_1"/>
    <property type="match status" value="1"/>
</dbReference>
<dbReference type="InterPro" id="IPR043682">
    <property type="entry name" value="RqcH_bacterial"/>
</dbReference>
<comment type="caution">
    <text evidence="7">The sequence shown here is derived from an EMBL/GenBank/DDBJ whole genome shotgun (WGS) entry which is preliminary data.</text>
</comment>
<dbReference type="RefSeq" id="WP_382347751.1">
    <property type="nucleotide sequence ID" value="NZ_JBHSMC010000001.1"/>
</dbReference>
<keyword evidence="2 5" id="KW-0699">rRNA-binding</keyword>
<keyword evidence="4 5" id="KW-0648">Protein biosynthesis</keyword>
<keyword evidence="1 5" id="KW-0820">tRNA-binding</keyword>
<keyword evidence="5" id="KW-0175">Coiled coil</keyword>
<dbReference type="Proteomes" id="UP001596147">
    <property type="component" value="Unassembled WGS sequence"/>
</dbReference>
<evidence type="ECO:0000256" key="1">
    <source>
        <dbReference type="ARBA" id="ARBA00022555"/>
    </source>
</evidence>
<keyword evidence="8" id="KW-1185">Reference proteome</keyword>
<dbReference type="Gene3D" id="3.40.970.40">
    <property type="entry name" value="fibrinogen binding protein from staphylococcus aureus domain like"/>
    <property type="match status" value="1"/>
</dbReference>
<dbReference type="EMBL" id="JBHSMC010000001">
    <property type="protein sequence ID" value="MFC5463821.1"/>
    <property type="molecule type" value="Genomic_DNA"/>
</dbReference>
<keyword evidence="3 5" id="KW-0694">RNA-binding</keyword>
<dbReference type="InterPro" id="IPR051608">
    <property type="entry name" value="RQC_Subunit_NEMF"/>
</dbReference>
<dbReference type="HAMAP" id="MF_00844_B">
    <property type="entry name" value="RqcH_B"/>
    <property type="match status" value="1"/>
</dbReference>
<comment type="function">
    <text evidence="5">Key component of the ribosome quality control system (RQC), a ribosome-associated complex that mediates the extraction of incompletely synthesized nascent chains from stalled ribosomes and their subsequent degradation. RqcH recruits Ala-charged tRNA, and with RqcP directs the elongation of stalled nascent chains on 50S ribosomal subunits, leading to non-templated C-terminal alanine extensions (Ala tail). The Ala tail promotes nascent chain degradation. May add between 1 and at least 8 Ala residues. Binds to stalled 50S ribosomal subunits.</text>
</comment>